<dbReference type="CDD" id="cd00586">
    <property type="entry name" value="4HBT"/>
    <property type="match status" value="1"/>
</dbReference>
<dbReference type="InterPro" id="IPR050563">
    <property type="entry name" value="4-hydroxybenzoyl-CoA_TE"/>
</dbReference>
<sequence length="151" mass="16364">MGDGIDGIDASQAAGKQAFATDVTVRFGDCDPAGIVFYPRYFEMFNNLVEDWCAQGLGASFRELHLERGLGLPTVHVETSFIAPSELGEVLRAELRVQKLGGASVTVSIRLAGLAGEDRVRASLALVMMDLKERRAVRIPEPLRSRIAAFA</sequence>
<dbReference type="Pfam" id="PF13279">
    <property type="entry name" value="4HBT_2"/>
    <property type="match status" value="1"/>
</dbReference>
<reference evidence="1 2" key="1">
    <citation type="submission" date="2017-05" db="EMBL/GenBank/DDBJ databases">
        <authorList>
            <person name="Varghese N."/>
            <person name="Submissions S."/>
        </authorList>
    </citation>
    <scope>NUCLEOTIDE SEQUENCE [LARGE SCALE GENOMIC DNA]</scope>
    <source>
        <strain evidence="1 2">DSM 26001</strain>
    </source>
</reference>
<dbReference type="InterPro" id="IPR029069">
    <property type="entry name" value="HotDog_dom_sf"/>
</dbReference>
<name>A0ABY1PYJ5_9BURK</name>
<dbReference type="PANTHER" id="PTHR31793:SF24">
    <property type="entry name" value="LONG-CHAIN ACYL-COA THIOESTERASE FADM"/>
    <property type="match status" value="1"/>
</dbReference>
<keyword evidence="2" id="KW-1185">Reference proteome</keyword>
<accession>A0ABY1PYJ5</accession>
<dbReference type="PANTHER" id="PTHR31793">
    <property type="entry name" value="4-HYDROXYBENZOYL-COA THIOESTERASE FAMILY MEMBER"/>
    <property type="match status" value="1"/>
</dbReference>
<organism evidence="1 2">
    <name type="scientific">Noviherbaspirillum suwonense</name>
    <dbReference type="NCBI Taxonomy" id="1224511"/>
    <lineage>
        <taxon>Bacteria</taxon>
        <taxon>Pseudomonadati</taxon>
        <taxon>Pseudomonadota</taxon>
        <taxon>Betaproteobacteria</taxon>
        <taxon>Burkholderiales</taxon>
        <taxon>Oxalobacteraceae</taxon>
        <taxon>Noviherbaspirillum</taxon>
    </lineage>
</organism>
<dbReference type="RefSeq" id="WP_283441055.1">
    <property type="nucleotide sequence ID" value="NZ_FXUL01000002.1"/>
</dbReference>
<gene>
    <name evidence="1" type="ORF">SAMN06295970_102253</name>
</gene>
<dbReference type="EMBL" id="FXUL01000002">
    <property type="protein sequence ID" value="SMP49472.1"/>
    <property type="molecule type" value="Genomic_DNA"/>
</dbReference>
<protein>
    <submittedName>
        <fullName evidence="1">4-hydroxybenzoyl-CoA thioesterase</fullName>
    </submittedName>
</protein>
<evidence type="ECO:0000313" key="2">
    <source>
        <dbReference type="Proteomes" id="UP001158049"/>
    </source>
</evidence>
<proteinExistence type="predicted"/>
<comment type="caution">
    <text evidence="1">The sequence shown here is derived from an EMBL/GenBank/DDBJ whole genome shotgun (WGS) entry which is preliminary data.</text>
</comment>
<dbReference type="Gene3D" id="3.10.129.10">
    <property type="entry name" value="Hotdog Thioesterase"/>
    <property type="match status" value="1"/>
</dbReference>
<dbReference type="SUPFAM" id="SSF54637">
    <property type="entry name" value="Thioesterase/thiol ester dehydrase-isomerase"/>
    <property type="match status" value="1"/>
</dbReference>
<dbReference type="Proteomes" id="UP001158049">
    <property type="component" value="Unassembled WGS sequence"/>
</dbReference>
<evidence type="ECO:0000313" key="1">
    <source>
        <dbReference type="EMBL" id="SMP49472.1"/>
    </source>
</evidence>